<sequence length="193" mass="19753">MSNEPLTVELNEERPHDLSVETSFSTTDTFAVVLKNHGQPVHVHLNLDDALSQVATLSTGNHYIEGDEEKAVEIFVTPVQEPVSGTLKIVSGYGSETATVNVEITPGPGSKPGVDIDDTLTQPGGVEPQPTGSERALAAVSAIDTGVLPLVLLAIVALALAAGVASAFDSLAISLGAGVVVLGVLTGLALAIR</sequence>
<keyword evidence="1" id="KW-0472">Membrane</keyword>
<proteinExistence type="predicted"/>
<dbReference type="AlphaFoldDB" id="A0ABD5ZF96"/>
<organism evidence="2 3">
    <name type="scientific">Haloferax namakaokahaiae</name>
    <dbReference type="NCBI Taxonomy" id="1748331"/>
    <lineage>
        <taxon>Archaea</taxon>
        <taxon>Methanobacteriati</taxon>
        <taxon>Methanobacteriota</taxon>
        <taxon>Stenosarchaea group</taxon>
        <taxon>Halobacteria</taxon>
        <taxon>Halobacteriales</taxon>
        <taxon>Haloferacaceae</taxon>
        <taxon>Haloferax</taxon>
    </lineage>
</organism>
<dbReference type="RefSeq" id="WP_390223215.1">
    <property type="nucleotide sequence ID" value="NZ_JBHTAA010000005.1"/>
</dbReference>
<keyword evidence="1" id="KW-0812">Transmembrane</keyword>
<feature type="transmembrane region" description="Helical" evidence="1">
    <location>
        <begin position="147"/>
        <end position="165"/>
    </location>
</feature>
<evidence type="ECO:0000313" key="3">
    <source>
        <dbReference type="Proteomes" id="UP001596481"/>
    </source>
</evidence>
<keyword evidence="1" id="KW-1133">Transmembrane helix</keyword>
<comment type="caution">
    <text evidence="2">The sequence shown here is derived from an EMBL/GenBank/DDBJ whole genome shotgun (WGS) entry which is preliminary data.</text>
</comment>
<dbReference type="Proteomes" id="UP001596481">
    <property type="component" value="Unassembled WGS sequence"/>
</dbReference>
<feature type="transmembrane region" description="Helical" evidence="1">
    <location>
        <begin position="171"/>
        <end position="192"/>
    </location>
</feature>
<evidence type="ECO:0000313" key="2">
    <source>
        <dbReference type="EMBL" id="MFC7203881.1"/>
    </source>
</evidence>
<gene>
    <name evidence="2" type="ORF">ACFQJC_10160</name>
</gene>
<dbReference type="EMBL" id="JBHTAA010000005">
    <property type="protein sequence ID" value="MFC7203881.1"/>
    <property type="molecule type" value="Genomic_DNA"/>
</dbReference>
<dbReference type="InterPro" id="IPR055946">
    <property type="entry name" value="DUF7524"/>
</dbReference>
<name>A0ABD5ZF96_9EURY</name>
<accession>A0ABD5ZF96</accession>
<keyword evidence="3" id="KW-1185">Reference proteome</keyword>
<reference evidence="2 3" key="1">
    <citation type="journal article" date="2019" name="Int. J. Syst. Evol. Microbiol.">
        <title>The Global Catalogue of Microorganisms (GCM) 10K type strain sequencing project: providing services to taxonomists for standard genome sequencing and annotation.</title>
        <authorList>
            <consortium name="The Broad Institute Genomics Platform"/>
            <consortium name="The Broad Institute Genome Sequencing Center for Infectious Disease"/>
            <person name="Wu L."/>
            <person name="Ma J."/>
        </authorList>
    </citation>
    <scope>NUCLEOTIDE SEQUENCE [LARGE SCALE GENOMIC DNA]</scope>
    <source>
        <strain evidence="2 3">DSM 29988</strain>
    </source>
</reference>
<protein>
    <submittedName>
        <fullName evidence="2">Uncharacterized protein</fullName>
    </submittedName>
</protein>
<dbReference type="Pfam" id="PF24368">
    <property type="entry name" value="DUF7524"/>
    <property type="match status" value="1"/>
</dbReference>
<evidence type="ECO:0000256" key="1">
    <source>
        <dbReference type="SAM" id="Phobius"/>
    </source>
</evidence>